<dbReference type="EMBL" id="RHIB01000002">
    <property type="protein sequence ID" value="RNA67880.1"/>
    <property type="molecule type" value="Genomic_DNA"/>
</dbReference>
<evidence type="ECO:0000313" key="2">
    <source>
        <dbReference type="EMBL" id="RNA67880.1"/>
    </source>
</evidence>
<proteinExistence type="predicted"/>
<dbReference type="AlphaFoldDB" id="A0A3M7TSB3"/>
<dbReference type="Pfam" id="PF17261">
    <property type="entry name" value="DUF5327"/>
    <property type="match status" value="1"/>
</dbReference>
<accession>A0A3M7TSB3</accession>
<feature type="region of interest" description="Disordered" evidence="1">
    <location>
        <begin position="51"/>
        <end position="104"/>
    </location>
</feature>
<name>A0A3M7TSB3_9BACI</name>
<comment type="caution">
    <text evidence="2">The sequence shown here is derived from an EMBL/GenBank/DDBJ whole genome shotgun (WGS) entry which is preliminary data.</text>
</comment>
<feature type="compositionally biased region" description="Low complexity" evidence="1">
    <location>
        <begin position="51"/>
        <end position="61"/>
    </location>
</feature>
<dbReference type="InterPro" id="IPR035218">
    <property type="entry name" value="DUF5327"/>
</dbReference>
<organism evidence="2 3">
    <name type="scientific">Alteribacter keqinensis</name>
    <dbReference type="NCBI Taxonomy" id="2483800"/>
    <lineage>
        <taxon>Bacteria</taxon>
        <taxon>Bacillati</taxon>
        <taxon>Bacillota</taxon>
        <taxon>Bacilli</taxon>
        <taxon>Bacillales</taxon>
        <taxon>Bacillaceae</taxon>
        <taxon>Alteribacter</taxon>
    </lineage>
</organism>
<keyword evidence="3" id="KW-1185">Reference proteome</keyword>
<evidence type="ECO:0000313" key="3">
    <source>
        <dbReference type="Proteomes" id="UP000278746"/>
    </source>
</evidence>
<gene>
    <name evidence="2" type="ORF">EBO34_14350</name>
</gene>
<feature type="compositionally biased region" description="Basic and acidic residues" evidence="1">
    <location>
        <begin position="64"/>
        <end position="80"/>
    </location>
</feature>
<feature type="compositionally biased region" description="Acidic residues" evidence="1">
    <location>
        <begin position="91"/>
        <end position="104"/>
    </location>
</feature>
<dbReference type="Proteomes" id="UP000278746">
    <property type="component" value="Unassembled WGS sequence"/>
</dbReference>
<evidence type="ECO:0000256" key="1">
    <source>
        <dbReference type="SAM" id="MobiDB-lite"/>
    </source>
</evidence>
<sequence>MNISAKTVVAKMEQELGQVRKHINTGSSADIREHVTALRTYCDLLLATESSSEAAKSDASAMDILERQRMMGDLDDDKSSAPRQPKRSAYDDDDKPDSDSLFDF</sequence>
<evidence type="ECO:0008006" key="4">
    <source>
        <dbReference type="Google" id="ProtNLM"/>
    </source>
</evidence>
<reference evidence="2 3" key="1">
    <citation type="submission" date="2018-10" db="EMBL/GenBank/DDBJ databases">
        <title>Bacillus Keqinensis sp. nov., a moderately halophilic bacterium isolated from a saline-alkaline lake.</title>
        <authorList>
            <person name="Wang H."/>
        </authorList>
    </citation>
    <scope>NUCLEOTIDE SEQUENCE [LARGE SCALE GENOMIC DNA]</scope>
    <source>
        <strain evidence="2 3">KQ-3</strain>
    </source>
</reference>
<dbReference type="RefSeq" id="WP_122899722.1">
    <property type="nucleotide sequence ID" value="NZ_RHIB01000002.1"/>
</dbReference>
<protein>
    <recommendedName>
        <fullName evidence="4">YwdI family protein</fullName>
    </recommendedName>
</protein>
<dbReference type="OrthoDB" id="2884526at2"/>